<dbReference type="PANTHER" id="PTHR10974">
    <property type="entry name" value="FI08016P-RELATED"/>
    <property type="match status" value="1"/>
</dbReference>
<gene>
    <name evidence="1" type="ORF">OESDEN_20572</name>
</gene>
<dbReference type="Pfam" id="PF02995">
    <property type="entry name" value="DUF229"/>
    <property type="match status" value="1"/>
</dbReference>
<name>A0A0B1S795_OESDE</name>
<accession>A0A0B1S795</accession>
<dbReference type="Proteomes" id="UP000053660">
    <property type="component" value="Unassembled WGS sequence"/>
</dbReference>
<dbReference type="InterPro" id="IPR017850">
    <property type="entry name" value="Alkaline_phosphatase_core_sf"/>
</dbReference>
<dbReference type="PANTHER" id="PTHR10974:SF75">
    <property type="entry name" value="SULFATASE DOMAIN-CONTAINING PROTEIN"/>
    <property type="match status" value="1"/>
</dbReference>
<dbReference type="GO" id="GO:0005615">
    <property type="term" value="C:extracellular space"/>
    <property type="evidence" value="ECO:0007669"/>
    <property type="project" value="TreeGrafter"/>
</dbReference>
<sequence length="277" mass="32024">MIFNAGRPQTRQTYGDGRTQTSTLLPSTQLDQHSLLGKTTETVDRSAMNLEEIKPDFSEQQFCRTYLDNELYIPKEYLDAGYMTLDAEDYTASVLNYPDCYGMKEKTAHHYYSNSFIIFLGDHGPRFGEEANARVNDAEQRNPFLYIVIPEHLRYSPMHEQLVQNSEELLTHHDLHATLKDILYFQPASNFTELEFKVFDSNKRGSSVLRRYEEGVKRSCKTLPIPFQYCICQYVTSKVDDKELKWELGLFAADQLDLILKSEGVSSMCESIKLYNV</sequence>
<dbReference type="SUPFAM" id="SSF53649">
    <property type="entry name" value="Alkaline phosphatase-like"/>
    <property type="match status" value="1"/>
</dbReference>
<dbReference type="Gene3D" id="3.40.720.10">
    <property type="entry name" value="Alkaline Phosphatase, subunit A"/>
    <property type="match status" value="1"/>
</dbReference>
<dbReference type="EMBL" id="KN603332">
    <property type="protein sequence ID" value="KHJ79771.1"/>
    <property type="molecule type" value="Genomic_DNA"/>
</dbReference>
<protein>
    <submittedName>
        <fullName evidence="1">Uncharacterized protein</fullName>
    </submittedName>
</protein>
<feature type="non-terminal residue" evidence="1">
    <location>
        <position position="277"/>
    </location>
</feature>
<reference evidence="1 2" key="1">
    <citation type="submission" date="2014-03" db="EMBL/GenBank/DDBJ databases">
        <title>Draft genome of the hookworm Oesophagostomum dentatum.</title>
        <authorList>
            <person name="Mitreva M."/>
        </authorList>
    </citation>
    <scope>NUCLEOTIDE SEQUENCE [LARGE SCALE GENOMIC DNA]</scope>
    <source>
        <strain evidence="1 2">OD-Hann</strain>
    </source>
</reference>
<evidence type="ECO:0000313" key="2">
    <source>
        <dbReference type="Proteomes" id="UP000053660"/>
    </source>
</evidence>
<dbReference type="OrthoDB" id="5865359at2759"/>
<organism evidence="1 2">
    <name type="scientific">Oesophagostomum dentatum</name>
    <name type="common">Nodular worm</name>
    <dbReference type="NCBI Taxonomy" id="61180"/>
    <lineage>
        <taxon>Eukaryota</taxon>
        <taxon>Metazoa</taxon>
        <taxon>Ecdysozoa</taxon>
        <taxon>Nematoda</taxon>
        <taxon>Chromadorea</taxon>
        <taxon>Rhabditida</taxon>
        <taxon>Rhabditina</taxon>
        <taxon>Rhabditomorpha</taxon>
        <taxon>Strongyloidea</taxon>
        <taxon>Strongylidae</taxon>
        <taxon>Oesophagostomum</taxon>
    </lineage>
</organism>
<keyword evidence="2" id="KW-1185">Reference proteome</keyword>
<proteinExistence type="predicted"/>
<dbReference type="InterPro" id="IPR004245">
    <property type="entry name" value="DUF229"/>
</dbReference>
<dbReference type="AlphaFoldDB" id="A0A0B1S795"/>
<evidence type="ECO:0000313" key="1">
    <source>
        <dbReference type="EMBL" id="KHJ79771.1"/>
    </source>
</evidence>